<dbReference type="GeneID" id="73329030"/>
<feature type="transmembrane region" description="Helical" evidence="1">
    <location>
        <begin position="34"/>
        <end position="57"/>
    </location>
</feature>
<dbReference type="AlphaFoldDB" id="A0AA37UQ33"/>
<keyword evidence="1" id="KW-1133">Transmembrane helix</keyword>
<proteinExistence type="predicted"/>
<keyword evidence="1" id="KW-0472">Membrane</keyword>
<reference evidence="2 3" key="1">
    <citation type="submission" date="2022-03" db="EMBL/GenBank/DDBJ databases">
        <title>Genome data of Colletotrichum spp.</title>
        <authorList>
            <person name="Utami Y.D."/>
            <person name="Hiruma K."/>
        </authorList>
    </citation>
    <scope>NUCLEOTIDE SEQUENCE [LARGE SCALE GENOMIC DNA]</scope>
    <source>
        <strain evidence="2 3">MAFF 239500</strain>
    </source>
</reference>
<dbReference type="Proteomes" id="UP001055115">
    <property type="component" value="Unassembled WGS sequence"/>
</dbReference>
<name>A0AA37UQ33_9PEZI</name>
<gene>
    <name evidence="2" type="ORF">ColSpa_08228</name>
</gene>
<sequence>MIGQRRAVSQHTQANYAHRTDQQKAKDFQFIKDICSWFGIALLAMAIHIMFLIAFAVTAPLEDGELEDWISLARGFRVMAVLFDEIPFVFKKAQWIPICHRYCLPSYATEFGSTMRMVQHLILIWVIEPQIIQLWRFHQLEEPLLGQSTGVLLTTFVVVTAVVALRKLVERSGLIADLKVSLACKQRESMEANARDTAVRHD</sequence>
<organism evidence="2 3">
    <name type="scientific">Colletotrichum spaethianum</name>
    <dbReference type="NCBI Taxonomy" id="700344"/>
    <lineage>
        <taxon>Eukaryota</taxon>
        <taxon>Fungi</taxon>
        <taxon>Dikarya</taxon>
        <taxon>Ascomycota</taxon>
        <taxon>Pezizomycotina</taxon>
        <taxon>Sordariomycetes</taxon>
        <taxon>Hypocreomycetidae</taxon>
        <taxon>Glomerellales</taxon>
        <taxon>Glomerellaceae</taxon>
        <taxon>Colletotrichum</taxon>
        <taxon>Colletotrichum spaethianum species complex</taxon>
    </lineage>
</organism>
<feature type="transmembrane region" description="Helical" evidence="1">
    <location>
        <begin position="144"/>
        <end position="165"/>
    </location>
</feature>
<evidence type="ECO:0000313" key="2">
    <source>
        <dbReference type="EMBL" id="GKT48047.1"/>
    </source>
</evidence>
<keyword evidence="3" id="KW-1185">Reference proteome</keyword>
<keyword evidence="1" id="KW-0812">Transmembrane</keyword>
<dbReference type="EMBL" id="BQXU01000022">
    <property type="protein sequence ID" value="GKT48047.1"/>
    <property type="molecule type" value="Genomic_DNA"/>
</dbReference>
<evidence type="ECO:0000256" key="1">
    <source>
        <dbReference type="SAM" id="Phobius"/>
    </source>
</evidence>
<protein>
    <submittedName>
        <fullName evidence="2">Uncharacterized protein</fullName>
    </submittedName>
</protein>
<dbReference type="RefSeq" id="XP_049130397.1">
    <property type="nucleotide sequence ID" value="XM_049274440.1"/>
</dbReference>
<comment type="caution">
    <text evidence="2">The sequence shown here is derived from an EMBL/GenBank/DDBJ whole genome shotgun (WGS) entry which is preliminary data.</text>
</comment>
<accession>A0AA37UQ33</accession>
<evidence type="ECO:0000313" key="3">
    <source>
        <dbReference type="Proteomes" id="UP001055115"/>
    </source>
</evidence>